<evidence type="ECO:0000256" key="11">
    <source>
        <dbReference type="SAM" id="Phobius"/>
    </source>
</evidence>
<evidence type="ECO:0000256" key="3">
    <source>
        <dbReference type="ARBA" id="ARBA00012438"/>
    </source>
</evidence>
<dbReference type="EC" id="2.7.13.3" evidence="3"/>
<dbReference type="InterPro" id="IPR004358">
    <property type="entry name" value="Sig_transdc_His_kin-like_C"/>
</dbReference>
<dbReference type="CDD" id="cd00082">
    <property type="entry name" value="HisKA"/>
    <property type="match status" value="1"/>
</dbReference>
<dbReference type="SMART" id="SM01079">
    <property type="entry name" value="CHASE"/>
    <property type="match status" value="1"/>
</dbReference>
<dbReference type="SUPFAM" id="SSF55874">
    <property type="entry name" value="ATPase domain of HSP90 chaperone/DNA topoisomerase II/histidine kinase"/>
    <property type="match status" value="1"/>
</dbReference>
<comment type="catalytic activity">
    <reaction evidence="1">
        <text>ATP + protein L-histidine = ADP + protein N-phospho-L-histidine.</text>
        <dbReference type="EC" id="2.7.13.3"/>
    </reaction>
</comment>
<dbReference type="EMBL" id="QBKU01000006">
    <property type="protein sequence ID" value="PTX73712.1"/>
    <property type="molecule type" value="Genomic_DNA"/>
</dbReference>
<evidence type="ECO:0000256" key="1">
    <source>
        <dbReference type="ARBA" id="ARBA00000085"/>
    </source>
</evidence>
<evidence type="ECO:0000256" key="5">
    <source>
        <dbReference type="ARBA" id="ARBA00022679"/>
    </source>
</evidence>
<organism evidence="14 15">
    <name type="scientific">Sulfitobacter mediterraneus</name>
    <dbReference type="NCBI Taxonomy" id="83219"/>
    <lineage>
        <taxon>Bacteria</taxon>
        <taxon>Pseudomonadati</taxon>
        <taxon>Pseudomonadota</taxon>
        <taxon>Alphaproteobacteria</taxon>
        <taxon>Rhodobacterales</taxon>
        <taxon>Roseobacteraceae</taxon>
        <taxon>Sulfitobacter</taxon>
    </lineage>
</organism>
<reference evidence="14 15" key="1">
    <citation type="submission" date="2018-04" db="EMBL/GenBank/DDBJ databases">
        <title>Genomic Encyclopedia of Archaeal and Bacterial Type Strains, Phase II (KMG-II): from individual species to whole genera.</title>
        <authorList>
            <person name="Goeker M."/>
        </authorList>
    </citation>
    <scope>NUCLEOTIDE SEQUENCE [LARGE SCALE GENOMIC DNA]</scope>
    <source>
        <strain evidence="14 15">DSM 12244</strain>
    </source>
</reference>
<dbReference type="PANTHER" id="PTHR43047">
    <property type="entry name" value="TWO-COMPONENT HISTIDINE PROTEIN KINASE"/>
    <property type="match status" value="1"/>
</dbReference>
<dbReference type="InterPro" id="IPR005467">
    <property type="entry name" value="His_kinase_dom"/>
</dbReference>
<evidence type="ECO:0000256" key="4">
    <source>
        <dbReference type="ARBA" id="ARBA00022553"/>
    </source>
</evidence>
<keyword evidence="5" id="KW-0808">Transferase</keyword>
<dbReference type="AlphaFoldDB" id="A0A2T6CDX5"/>
<keyword evidence="7" id="KW-0418">Kinase</keyword>
<gene>
    <name evidence="14" type="ORF">C8N31_106176</name>
</gene>
<dbReference type="FunFam" id="3.30.565.10:FF:000010">
    <property type="entry name" value="Sensor histidine kinase RcsC"/>
    <property type="match status" value="1"/>
</dbReference>
<dbReference type="InterPro" id="IPR006189">
    <property type="entry name" value="CHASE_dom"/>
</dbReference>
<keyword evidence="6 11" id="KW-0812">Transmembrane</keyword>
<evidence type="ECO:0000259" key="13">
    <source>
        <dbReference type="PROSITE" id="PS50839"/>
    </source>
</evidence>
<feature type="transmembrane region" description="Helical" evidence="11">
    <location>
        <begin position="12"/>
        <end position="31"/>
    </location>
</feature>
<evidence type="ECO:0000256" key="10">
    <source>
        <dbReference type="ARBA" id="ARBA00023136"/>
    </source>
</evidence>
<dbReference type="RefSeq" id="WP_081785737.1">
    <property type="nucleotide sequence ID" value="NZ_QBKU01000006.1"/>
</dbReference>
<dbReference type="Gene3D" id="1.10.287.130">
    <property type="match status" value="1"/>
</dbReference>
<dbReference type="InterPro" id="IPR036097">
    <property type="entry name" value="HisK_dim/P_sf"/>
</dbReference>
<dbReference type="InterPro" id="IPR036890">
    <property type="entry name" value="HATPase_C_sf"/>
</dbReference>
<evidence type="ECO:0000256" key="2">
    <source>
        <dbReference type="ARBA" id="ARBA00004370"/>
    </source>
</evidence>
<evidence type="ECO:0000256" key="9">
    <source>
        <dbReference type="ARBA" id="ARBA00023012"/>
    </source>
</evidence>
<dbReference type="SMART" id="SM00387">
    <property type="entry name" value="HATPase_c"/>
    <property type="match status" value="1"/>
</dbReference>
<evidence type="ECO:0000256" key="7">
    <source>
        <dbReference type="ARBA" id="ARBA00022777"/>
    </source>
</evidence>
<feature type="domain" description="Histidine kinase" evidence="12">
    <location>
        <begin position="430"/>
        <end position="672"/>
    </location>
</feature>
<dbReference type="InterPro" id="IPR003594">
    <property type="entry name" value="HATPase_dom"/>
</dbReference>
<evidence type="ECO:0000313" key="15">
    <source>
        <dbReference type="Proteomes" id="UP000244092"/>
    </source>
</evidence>
<dbReference type="GO" id="GO:0016020">
    <property type="term" value="C:membrane"/>
    <property type="evidence" value="ECO:0007669"/>
    <property type="project" value="UniProtKB-SubCell"/>
</dbReference>
<dbReference type="InterPro" id="IPR042240">
    <property type="entry name" value="CHASE_sf"/>
</dbReference>
<dbReference type="Gene3D" id="3.30.450.350">
    <property type="entry name" value="CHASE domain"/>
    <property type="match status" value="1"/>
</dbReference>
<protein>
    <recommendedName>
        <fullName evidence="3">histidine kinase</fullName>
        <ecNumber evidence="3">2.7.13.3</ecNumber>
    </recommendedName>
</protein>
<comment type="subcellular location">
    <subcellularLocation>
        <location evidence="2">Membrane</location>
    </subcellularLocation>
</comment>
<dbReference type="Proteomes" id="UP000244092">
    <property type="component" value="Unassembled WGS sequence"/>
</dbReference>
<proteinExistence type="predicted"/>
<dbReference type="PROSITE" id="PS50839">
    <property type="entry name" value="CHASE"/>
    <property type="match status" value="1"/>
</dbReference>
<accession>A0A2T6CDX5</accession>
<comment type="caution">
    <text evidence="14">The sequence shown here is derived from an EMBL/GenBank/DDBJ whole genome shotgun (WGS) entry which is preliminary data.</text>
</comment>
<dbReference type="InterPro" id="IPR003661">
    <property type="entry name" value="HisK_dim/P_dom"/>
</dbReference>
<dbReference type="GO" id="GO:0000155">
    <property type="term" value="F:phosphorelay sensor kinase activity"/>
    <property type="evidence" value="ECO:0007669"/>
    <property type="project" value="InterPro"/>
</dbReference>
<keyword evidence="8 11" id="KW-1133">Transmembrane helix</keyword>
<evidence type="ECO:0000256" key="8">
    <source>
        <dbReference type="ARBA" id="ARBA00022989"/>
    </source>
</evidence>
<dbReference type="Gene3D" id="3.30.565.10">
    <property type="entry name" value="Histidine kinase-like ATPase, C-terminal domain"/>
    <property type="match status" value="1"/>
</dbReference>
<dbReference type="PRINTS" id="PR00344">
    <property type="entry name" value="BCTRLSENSOR"/>
</dbReference>
<dbReference type="CDD" id="cd16922">
    <property type="entry name" value="HATPase_EvgS-ArcB-TorS-like"/>
    <property type="match status" value="1"/>
</dbReference>
<keyword evidence="4" id="KW-0597">Phosphoprotein</keyword>
<keyword evidence="9" id="KW-0902">Two-component regulatory system</keyword>
<dbReference type="SMART" id="SM00388">
    <property type="entry name" value="HisKA"/>
    <property type="match status" value="1"/>
</dbReference>
<feature type="transmembrane region" description="Helical" evidence="11">
    <location>
        <begin position="267"/>
        <end position="284"/>
    </location>
</feature>
<dbReference type="Pfam" id="PF00512">
    <property type="entry name" value="HisKA"/>
    <property type="match status" value="1"/>
</dbReference>
<dbReference type="OrthoDB" id="9801651at2"/>
<dbReference type="Pfam" id="PF02518">
    <property type="entry name" value="HATPase_c"/>
    <property type="match status" value="1"/>
</dbReference>
<evidence type="ECO:0000256" key="6">
    <source>
        <dbReference type="ARBA" id="ARBA00022692"/>
    </source>
</evidence>
<evidence type="ECO:0000313" key="14">
    <source>
        <dbReference type="EMBL" id="PTX73712.1"/>
    </source>
</evidence>
<dbReference type="SUPFAM" id="SSF47384">
    <property type="entry name" value="Homodimeric domain of signal transducing histidine kinase"/>
    <property type="match status" value="1"/>
</dbReference>
<dbReference type="Pfam" id="PF03924">
    <property type="entry name" value="CHASE"/>
    <property type="match status" value="1"/>
</dbReference>
<sequence>MSGGITLFSNIRMVGVLSIAALIGVLIVGRLEHLGDDAYLNDTKLQTTLELVELRENIRKEIIDRILKLSELATIVSQNPSIDGDQLSARAKELIETTPDLISIGIAPDLVVTRVIPAEGNERAIGLDYRSNKQQYPMVKQAMETGKGLITGPVNLVQGGSGLILRQPVYIGEGADKAPWGIISVVLDYEKFLAKLGLPDIGQAYEILIHDVSAEGAPDQVLFGQQEILAAGPVLLTLDFPYGVWELAAVPVGGWPLHKPDHMSDRLLAFVLIGLALFLLWYIIRLADTRRIAEVRLSNAIDALDHGFIMFDPNDRLVLNNKKYLDIYNLNRDAIEPGASYEDLVLRGLKRGVFPTAVGREEEWLAEWNAKRGGDFDSEHFLSDGRVIKASDRTMPDGSIVGLRIDVSELKEAQLGAEAANKAKSDFMAVLSHELRTPLTVILGTARLSKQVDRLPKAKELTAAIEALPGDESETLKTQLSGVYDMISGMMEKLERSGEHLLFLVNEILDFAKIEASGLSLDIQSNDIGEIIQTAAGQMAPMVEQKGLELNVQPVSATLNLDAKRIQQVLMNLLGNAAKFTEKGSVSLIAEVVRDQIEIRIKDTGMGIPPEQVERVFEPFHQVDSSNKRGIGGTGLGLAISREIIEAHGGTLSATSVEGEGSVFMVVLPLNHSG</sequence>
<feature type="domain" description="CHASE" evidence="13">
    <location>
        <begin position="108"/>
        <end position="248"/>
    </location>
</feature>
<name>A0A2T6CDX5_9RHOB</name>
<dbReference type="PROSITE" id="PS50109">
    <property type="entry name" value="HIS_KIN"/>
    <property type="match status" value="1"/>
</dbReference>
<dbReference type="Pfam" id="PF12860">
    <property type="entry name" value="PAS_7"/>
    <property type="match status" value="1"/>
</dbReference>
<keyword evidence="10 11" id="KW-0472">Membrane</keyword>
<evidence type="ECO:0000259" key="12">
    <source>
        <dbReference type="PROSITE" id="PS50109"/>
    </source>
</evidence>